<evidence type="ECO:0000313" key="6">
    <source>
        <dbReference type="EMBL" id="NML27168.1"/>
    </source>
</evidence>
<dbReference type="SUPFAM" id="SSF56300">
    <property type="entry name" value="Metallo-dependent phosphatases"/>
    <property type="match status" value="1"/>
</dbReference>
<organism evidence="6 7">
    <name type="scientific">Zoogloea dura</name>
    <dbReference type="NCBI Taxonomy" id="2728840"/>
    <lineage>
        <taxon>Bacteria</taxon>
        <taxon>Pseudomonadati</taxon>
        <taxon>Pseudomonadota</taxon>
        <taxon>Betaproteobacteria</taxon>
        <taxon>Rhodocyclales</taxon>
        <taxon>Zoogloeaceae</taxon>
        <taxon>Zoogloea</taxon>
    </lineage>
</organism>
<dbReference type="SUPFAM" id="SSF55816">
    <property type="entry name" value="5'-nucleotidase (syn. UDP-sugar hydrolase), C-terminal domain"/>
    <property type="match status" value="1"/>
</dbReference>
<dbReference type="Pfam" id="PF02872">
    <property type="entry name" value="5_nucleotid_C"/>
    <property type="match status" value="1"/>
</dbReference>
<keyword evidence="7" id="KW-1185">Reference proteome</keyword>
<reference evidence="6 7" key="1">
    <citation type="submission" date="2020-04" db="EMBL/GenBank/DDBJ databases">
        <title>Zoogloea sp. G-4-1-14 isolated from soil.</title>
        <authorList>
            <person name="Dahal R.H."/>
        </authorList>
    </citation>
    <scope>NUCLEOTIDE SEQUENCE [LARGE SCALE GENOMIC DNA]</scope>
    <source>
        <strain evidence="6 7">G-4-1-14</strain>
    </source>
</reference>
<dbReference type="Gene3D" id="3.60.21.10">
    <property type="match status" value="1"/>
</dbReference>
<feature type="chain" id="PRO_5033096638" evidence="3">
    <location>
        <begin position="30"/>
        <end position="618"/>
    </location>
</feature>
<feature type="domain" description="Calcineurin-like phosphoesterase" evidence="4">
    <location>
        <begin position="41"/>
        <end position="267"/>
    </location>
</feature>
<dbReference type="EMBL" id="JABBGA010000013">
    <property type="protein sequence ID" value="NML27168.1"/>
    <property type="molecule type" value="Genomic_DNA"/>
</dbReference>
<dbReference type="InterPro" id="IPR006179">
    <property type="entry name" value="5_nucleotidase/apyrase"/>
</dbReference>
<evidence type="ECO:0000256" key="2">
    <source>
        <dbReference type="ARBA" id="ARBA00022729"/>
    </source>
</evidence>
<dbReference type="RefSeq" id="WP_169146708.1">
    <property type="nucleotide sequence ID" value="NZ_JABBGA010000013.1"/>
</dbReference>
<dbReference type="PANTHER" id="PTHR11575">
    <property type="entry name" value="5'-NUCLEOTIDASE-RELATED"/>
    <property type="match status" value="1"/>
</dbReference>
<evidence type="ECO:0000313" key="7">
    <source>
        <dbReference type="Proteomes" id="UP000580043"/>
    </source>
</evidence>
<gene>
    <name evidence="6" type="ORF">HHL15_15555</name>
</gene>
<proteinExistence type="inferred from homology"/>
<dbReference type="GO" id="GO:0030288">
    <property type="term" value="C:outer membrane-bounded periplasmic space"/>
    <property type="evidence" value="ECO:0007669"/>
    <property type="project" value="TreeGrafter"/>
</dbReference>
<dbReference type="PROSITE" id="PS51257">
    <property type="entry name" value="PROKAR_LIPOPROTEIN"/>
    <property type="match status" value="1"/>
</dbReference>
<dbReference type="InterPro" id="IPR008334">
    <property type="entry name" value="5'-Nucleotdase_C"/>
</dbReference>
<feature type="signal peptide" evidence="3">
    <location>
        <begin position="1"/>
        <end position="29"/>
    </location>
</feature>
<evidence type="ECO:0000256" key="3">
    <source>
        <dbReference type="RuleBase" id="RU362119"/>
    </source>
</evidence>
<dbReference type="GO" id="GO:0008768">
    <property type="term" value="F:UDP-sugar diphosphatase activity"/>
    <property type="evidence" value="ECO:0007669"/>
    <property type="project" value="TreeGrafter"/>
</dbReference>
<sequence length="618" mass="64895">MTFPLRSPLPVRRSLPVLLSVLGALSLSACGGGGSSKALDLTILHINDHHSHLDAETTTLSLKDAAGTSRAVTVELGGFARVTAAIEALSAGKPNVLKLHAGDAITGDLYFTQSEGKADADMMNTVCFDAMSIGNHEFDSANAGLVKFIDFLHAGSCKTPVLSANVRPAAGSPLAGRMSAYRIVEKDGEQIGIVGLTVKGKTQFASRPDASTEFLDEATAAQATIDELKLRGINKIILLSHLGYDADKAIAPKLTGVDVIVGGDSHTLLGPSSMTAYGLTPSGAYPTQATDKAGKKVCITQAWQYSYAVGALDVKFDVNGDVLSCNGKPQVLLGDTYKVGSATATDTDAAAYRSQLNAAGVFRITTPSPAAVAVLSPYKAAKDALGTQVAGRSTDNLCLRRVPGSKRDTSRSSLGDVCNQDATVVAQGGDIQQLVAEAFLEQGQRFGGADISLQNAGGVRIDIASGDITVGKVYTLLPFKNTLYRLVLTGTQVKSAIEDGVDSVINGTGTGAYPYTGGLRFKVDMNQAKGSRVSALEVRDSTGTWKALDPATSYKLITNNFTADGGDKYDTLKTIPANLREDTFLDYADSFLQYVRTKSTLAKPSVANRSTQQYIETP</sequence>
<name>A0A848G4K8_9RHOO</name>
<dbReference type="InterPro" id="IPR029052">
    <property type="entry name" value="Metallo-depent_PP-like"/>
</dbReference>
<dbReference type="PRINTS" id="PR01607">
    <property type="entry name" value="APYRASEFAMLY"/>
</dbReference>
<feature type="domain" description="5'-Nucleotidase C-terminal" evidence="5">
    <location>
        <begin position="426"/>
        <end position="573"/>
    </location>
</feature>
<dbReference type="Gene3D" id="3.90.780.10">
    <property type="entry name" value="5'-Nucleotidase, C-terminal domain"/>
    <property type="match status" value="1"/>
</dbReference>
<keyword evidence="3" id="KW-0547">Nucleotide-binding</keyword>
<dbReference type="GO" id="GO:0009166">
    <property type="term" value="P:nucleotide catabolic process"/>
    <property type="evidence" value="ECO:0007669"/>
    <property type="project" value="InterPro"/>
</dbReference>
<dbReference type="GO" id="GO:0008253">
    <property type="term" value="F:5'-nucleotidase activity"/>
    <property type="evidence" value="ECO:0007669"/>
    <property type="project" value="TreeGrafter"/>
</dbReference>
<dbReference type="PANTHER" id="PTHR11575:SF24">
    <property type="entry name" value="5'-NUCLEOTIDASE"/>
    <property type="match status" value="1"/>
</dbReference>
<dbReference type="PROSITE" id="PS00786">
    <property type="entry name" value="5_NUCLEOTIDASE_2"/>
    <property type="match status" value="1"/>
</dbReference>
<keyword evidence="3" id="KW-0378">Hydrolase</keyword>
<dbReference type="InterPro" id="IPR004843">
    <property type="entry name" value="Calcineurin-like_PHP"/>
</dbReference>
<dbReference type="GO" id="GO:0046872">
    <property type="term" value="F:metal ion binding"/>
    <property type="evidence" value="ECO:0007669"/>
    <property type="project" value="InterPro"/>
</dbReference>
<evidence type="ECO:0000259" key="4">
    <source>
        <dbReference type="Pfam" id="PF00149"/>
    </source>
</evidence>
<dbReference type="InterPro" id="IPR036907">
    <property type="entry name" value="5'-Nucleotdase_C_sf"/>
</dbReference>
<dbReference type="Proteomes" id="UP000580043">
    <property type="component" value="Unassembled WGS sequence"/>
</dbReference>
<dbReference type="GO" id="GO:0000166">
    <property type="term" value="F:nucleotide binding"/>
    <property type="evidence" value="ECO:0007669"/>
    <property type="project" value="UniProtKB-KW"/>
</dbReference>
<dbReference type="Pfam" id="PF00149">
    <property type="entry name" value="Metallophos"/>
    <property type="match status" value="1"/>
</dbReference>
<accession>A0A848G4K8</accession>
<comment type="similarity">
    <text evidence="1 3">Belongs to the 5'-nucleotidase family.</text>
</comment>
<dbReference type="PROSITE" id="PS00785">
    <property type="entry name" value="5_NUCLEOTIDASE_1"/>
    <property type="match status" value="1"/>
</dbReference>
<dbReference type="InterPro" id="IPR006146">
    <property type="entry name" value="5'-Nucleotdase_CS"/>
</dbReference>
<evidence type="ECO:0000256" key="1">
    <source>
        <dbReference type="ARBA" id="ARBA00006654"/>
    </source>
</evidence>
<dbReference type="AlphaFoldDB" id="A0A848G4K8"/>
<evidence type="ECO:0000259" key="5">
    <source>
        <dbReference type="Pfam" id="PF02872"/>
    </source>
</evidence>
<protein>
    <submittedName>
        <fullName evidence="6">Bifunctional metallophosphatase/5'-nucleotidase</fullName>
    </submittedName>
</protein>
<comment type="caution">
    <text evidence="6">The sequence shown here is derived from an EMBL/GenBank/DDBJ whole genome shotgun (WGS) entry which is preliminary data.</text>
</comment>
<keyword evidence="2 3" id="KW-0732">Signal</keyword>